<dbReference type="PANTHER" id="PTHR36057:SF1">
    <property type="entry name" value="LIPOPROTEIN LIPID ATTACHMENT SITE-LIKE PROTEIN, PUTATIVE (DUF1223)-RELATED"/>
    <property type="match status" value="1"/>
</dbReference>
<name>A0A347UFC4_9RHOB</name>
<reference evidence="2 3" key="1">
    <citation type="submission" date="2018-09" db="EMBL/GenBank/DDBJ databases">
        <title>Profundibacter amoris BAR1 gen. nov., sp. nov., a new member of the Roseobacter clade isolated at Lokis Castle Vent Field on the Arctic Mid-Oceanic Ridge.</title>
        <authorList>
            <person name="Le Moine Bauer S."/>
            <person name="Sjoeberg A.G."/>
            <person name="L'Haridon S."/>
            <person name="Stokke R."/>
            <person name="Roalkvam I."/>
            <person name="Steen I.H."/>
            <person name="Dahle H."/>
        </authorList>
    </citation>
    <scope>NUCLEOTIDE SEQUENCE [LARGE SCALE GENOMIC DNA]</scope>
    <source>
        <strain evidence="2 3">BAR1</strain>
    </source>
</reference>
<organism evidence="2 3">
    <name type="scientific">Profundibacter amoris</name>
    <dbReference type="NCBI Taxonomy" id="2171755"/>
    <lineage>
        <taxon>Bacteria</taxon>
        <taxon>Pseudomonadati</taxon>
        <taxon>Pseudomonadota</taxon>
        <taxon>Alphaproteobacteria</taxon>
        <taxon>Rhodobacterales</taxon>
        <taxon>Paracoccaceae</taxon>
        <taxon>Profundibacter</taxon>
    </lineage>
</organism>
<gene>
    <name evidence="2" type="ORF">BAR1_06145</name>
</gene>
<dbReference type="InterPro" id="IPR036249">
    <property type="entry name" value="Thioredoxin-like_sf"/>
</dbReference>
<evidence type="ECO:0000256" key="1">
    <source>
        <dbReference type="SAM" id="SignalP"/>
    </source>
</evidence>
<keyword evidence="3" id="KW-1185">Reference proteome</keyword>
<sequence length="232" mass="25680">MRKYLVILTGVWMALAGFATAQSSPVVVELYTSQGCSSCPPADEFLGKLAKRDDVIALSLHVDYWDYIGWKDIFASPKFTDRQHAYARAAGKRMVYTPQMVIAGQDHVVGTKPGEVSRLIKAHSKTPDPVKLSVTRKGNRLEIMAEPLQEGLGRMVVQLVRFKDGQTVRIKRGENAGRDLSYSNVVTEWEVLKEWNGRSPLSISAKITGDDDCVIIIQRASHGPVLAAARVR</sequence>
<dbReference type="InterPro" id="IPR010634">
    <property type="entry name" value="DUF1223"/>
</dbReference>
<evidence type="ECO:0000313" key="3">
    <source>
        <dbReference type="Proteomes" id="UP000261704"/>
    </source>
</evidence>
<evidence type="ECO:0000313" key="2">
    <source>
        <dbReference type="EMBL" id="AXX97552.1"/>
    </source>
</evidence>
<protein>
    <submittedName>
        <fullName evidence="2">DUF1223 domain-containing protein</fullName>
    </submittedName>
</protein>
<proteinExistence type="predicted"/>
<dbReference type="Proteomes" id="UP000261704">
    <property type="component" value="Chromosome"/>
</dbReference>
<dbReference type="EMBL" id="CP032125">
    <property type="protein sequence ID" value="AXX97552.1"/>
    <property type="molecule type" value="Genomic_DNA"/>
</dbReference>
<dbReference type="Pfam" id="PF06764">
    <property type="entry name" value="DUF1223"/>
    <property type="match status" value="1"/>
</dbReference>
<feature type="signal peptide" evidence="1">
    <location>
        <begin position="1"/>
        <end position="21"/>
    </location>
</feature>
<dbReference type="PANTHER" id="PTHR36057">
    <property type="match status" value="1"/>
</dbReference>
<dbReference type="SUPFAM" id="SSF52833">
    <property type="entry name" value="Thioredoxin-like"/>
    <property type="match status" value="1"/>
</dbReference>
<accession>A0A347UFC4</accession>
<dbReference type="KEGG" id="pamo:BAR1_06145"/>
<dbReference type="AlphaFoldDB" id="A0A347UFC4"/>
<dbReference type="RefSeq" id="WP_118942209.1">
    <property type="nucleotide sequence ID" value="NZ_CP032125.1"/>
</dbReference>
<feature type="chain" id="PRO_5016725782" evidence="1">
    <location>
        <begin position="22"/>
        <end position="232"/>
    </location>
</feature>
<dbReference type="OrthoDB" id="9808254at2"/>
<keyword evidence="1" id="KW-0732">Signal</keyword>